<dbReference type="EMBL" id="JAUTWS010000133">
    <property type="protein sequence ID" value="MDO9713891.1"/>
    <property type="molecule type" value="Genomic_DNA"/>
</dbReference>
<protein>
    <submittedName>
        <fullName evidence="6">Alkyl sulfatase C-terminal domain-containing protein</fullName>
    </submittedName>
</protein>
<keyword evidence="7" id="KW-1185">Reference proteome</keyword>
<organism evidence="6 7">
    <name type="scientific">Paracraurococcus lichenis</name>
    <dbReference type="NCBI Taxonomy" id="3064888"/>
    <lineage>
        <taxon>Bacteria</taxon>
        <taxon>Pseudomonadati</taxon>
        <taxon>Pseudomonadota</taxon>
        <taxon>Alphaproteobacteria</taxon>
        <taxon>Acetobacterales</taxon>
        <taxon>Roseomonadaceae</taxon>
        <taxon>Paracraurococcus</taxon>
    </lineage>
</organism>
<evidence type="ECO:0000259" key="4">
    <source>
        <dbReference type="Pfam" id="PF14863"/>
    </source>
</evidence>
<evidence type="ECO:0000256" key="3">
    <source>
        <dbReference type="ARBA" id="ARBA00022833"/>
    </source>
</evidence>
<evidence type="ECO:0000256" key="2">
    <source>
        <dbReference type="ARBA" id="ARBA00022801"/>
    </source>
</evidence>
<dbReference type="Proteomes" id="UP001243009">
    <property type="component" value="Unassembled WGS sequence"/>
</dbReference>
<comment type="caution">
    <text evidence="6">The sequence shown here is derived from an EMBL/GenBank/DDBJ whole genome shotgun (WGS) entry which is preliminary data.</text>
</comment>
<sequence length="192" mass="21393">ADFDKGEYRWVAEALKHVVFADAGNREAKDLLADAYEQMGYQAESGPWRSIYLQGALELRRGVPSAGELNTSGPDTIRAMPPEMTFDYLAVKLNAEKAKGKTLSLTLEFSDLNQAYALRVENSVLNYSKKPTTTDARLTLTKATFDQVQTGELSVDQAIASGDLRIDGRREALREFIGLFDSFPFWFNIVTP</sequence>
<reference evidence="6 7" key="1">
    <citation type="submission" date="2023-08" db="EMBL/GenBank/DDBJ databases">
        <title>The draft genome sequence of Paracraurococcus sp. LOR1-02.</title>
        <authorList>
            <person name="Kingkaew E."/>
            <person name="Tanasupawat S."/>
        </authorList>
    </citation>
    <scope>NUCLEOTIDE SEQUENCE [LARGE SCALE GENOMIC DNA]</scope>
    <source>
        <strain evidence="6 7">LOR1-02</strain>
    </source>
</reference>
<feature type="non-terminal residue" evidence="6">
    <location>
        <position position="1"/>
    </location>
</feature>
<name>A0ABT9ECU1_9PROT</name>
<evidence type="ECO:0000313" key="7">
    <source>
        <dbReference type="Proteomes" id="UP001243009"/>
    </source>
</evidence>
<evidence type="ECO:0000313" key="6">
    <source>
        <dbReference type="EMBL" id="MDO9713891.1"/>
    </source>
</evidence>
<keyword evidence="1" id="KW-0479">Metal-binding</keyword>
<accession>A0ABT9ECU1</accession>
<dbReference type="InterPro" id="IPR029229">
    <property type="entry name" value="Alkyl_sulf_C"/>
</dbReference>
<dbReference type="InterPro" id="IPR052195">
    <property type="entry name" value="Bact_Alkyl/Aryl-Sulfatase"/>
</dbReference>
<dbReference type="SUPFAM" id="SSF56281">
    <property type="entry name" value="Metallo-hydrolase/oxidoreductase"/>
    <property type="match status" value="1"/>
</dbReference>
<keyword evidence="2" id="KW-0378">Hydrolase</keyword>
<gene>
    <name evidence="6" type="ORF">Q7A36_36630</name>
</gene>
<feature type="domain" description="Alkyl sulfatase C-terminal" evidence="5">
    <location>
        <begin position="70"/>
        <end position="192"/>
    </location>
</feature>
<dbReference type="InterPro" id="IPR029228">
    <property type="entry name" value="Alkyl_sulf_dimr"/>
</dbReference>
<evidence type="ECO:0000256" key="1">
    <source>
        <dbReference type="ARBA" id="ARBA00022723"/>
    </source>
</evidence>
<feature type="domain" description="Alkyl sulfatase dimerisation" evidence="4">
    <location>
        <begin position="2"/>
        <end position="62"/>
    </location>
</feature>
<dbReference type="Gene3D" id="3.30.1050.10">
    <property type="entry name" value="SCP2 sterol-binding domain"/>
    <property type="match status" value="1"/>
</dbReference>
<keyword evidence="3" id="KW-0862">Zinc</keyword>
<dbReference type="Pfam" id="PF14863">
    <property type="entry name" value="Alkyl_sulf_dimr"/>
    <property type="match status" value="1"/>
</dbReference>
<evidence type="ECO:0000259" key="5">
    <source>
        <dbReference type="Pfam" id="PF14864"/>
    </source>
</evidence>
<dbReference type="InterPro" id="IPR036527">
    <property type="entry name" value="SCP2_sterol-bd_dom_sf"/>
</dbReference>
<dbReference type="InterPro" id="IPR038536">
    <property type="entry name" value="Alkyl/aryl-sulf_dimr_sf"/>
</dbReference>
<dbReference type="RefSeq" id="WP_305108739.1">
    <property type="nucleotide sequence ID" value="NZ_JAUTWS010000133.1"/>
</dbReference>
<proteinExistence type="predicted"/>
<dbReference type="Gene3D" id="1.25.40.880">
    <property type="entry name" value="Alkyl sulfatase, dimerisation domain"/>
    <property type="match status" value="1"/>
</dbReference>
<dbReference type="Pfam" id="PF14864">
    <property type="entry name" value="Alkyl_sulf_C"/>
    <property type="match status" value="1"/>
</dbReference>
<dbReference type="SUPFAM" id="SSF55718">
    <property type="entry name" value="SCP-like"/>
    <property type="match status" value="1"/>
</dbReference>
<dbReference type="PANTHER" id="PTHR43223">
    <property type="entry name" value="ALKYL/ARYL-SULFATASE"/>
    <property type="match status" value="1"/>
</dbReference>
<dbReference type="PANTHER" id="PTHR43223:SF1">
    <property type="entry name" value="ALKYL_ARYL-SULFATASE BDS1"/>
    <property type="match status" value="1"/>
</dbReference>
<dbReference type="InterPro" id="IPR036866">
    <property type="entry name" value="RibonucZ/Hydroxyglut_hydro"/>
</dbReference>